<keyword evidence="1" id="KW-0472">Membrane</keyword>
<evidence type="ECO:0000256" key="1">
    <source>
        <dbReference type="SAM" id="Phobius"/>
    </source>
</evidence>
<dbReference type="Gene3D" id="2.20.28.30">
    <property type="entry name" value="RNA polymerase ii, chain L"/>
    <property type="match status" value="1"/>
</dbReference>
<organism evidence="2 3">
    <name type="scientific">Arsenicibacter rosenii</name>
    <dbReference type="NCBI Taxonomy" id="1750698"/>
    <lineage>
        <taxon>Bacteria</taxon>
        <taxon>Pseudomonadati</taxon>
        <taxon>Bacteroidota</taxon>
        <taxon>Cytophagia</taxon>
        <taxon>Cytophagales</taxon>
        <taxon>Spirosomataceae</taxon>
        <taxon>Arsenicibacter</taxon>
    </lineage>
</organism>
<sequence length="366" mass="41782">MNPVPDAAFIKAPCKTCGAQLTFSADAQKLKCGYCGSTEEIPFTQKNLQENPLTFRIENQQLPNAPTEEKHLFTCQNCGAHTQINLETPTITCAFCGSKNVNPDAQKTRVIEPAGVLPFRMSKAAATERFKSWVGNNWLAPSDLKAGAMLDQLHGIYIPYWTFDARAYSNWTGEAGFHYYVQVQDRDQNGNMITRQEQRTRWEYRSGSHSQFYDDLLMMASRQLSKQESTVQDVSHYDMNGVVDYDPRFLLGWEAEVYSIDLAESARKAEEQIRYREENACLQQLGGDTQRGLQVDTQLSNQTFKHLLLPLWICAYMYNGKLYRFMINGQTGQVAGERPKSFWKIAMLVAGFLLLVLFFVWLSKHK</sequence>
<evidence type="ECO:0008006" key="4">
    <source>
        <dbReference type="Google" id="ProtNLM"/>
    </source>
</evidence>
<evidence type="ECO:0000313" key="2">
    <source>
        <dbReference type="EMBL" id="OIN61039.1"/>
    </source>
</evidence>
<dbReference type="RefSeq" id="WP_071501544.1">
    <property type="nucleotide sequence ID" value="NZ_MORL01000001.1"/>
</dbReference>
<gene>
    <name evidence="2" type="ORF">BLX24_02885</name>
</gene>
<comment type="caution">
    <text evidence="2">The sequence shown here is derived from an EMBL/GenBank/DDBJ whole genome shotgun (WGS) entry which is preliminary data.</text>
</comment>
<dbReference type="AlphaFoldDB" id="A0A1S2VQI9"/>
<name>A0A1S2VQI9_9BACT</name>
<feature type="transmembrane region" description="Helical" evidence="1">
    <location>
        <begin position="342"/>
        <end position="362"/>
    </location>
</feature>
<keyword evidence="3" id="KW-1185">Reference proteome</keyword>
<accession>A0A1S2VQI9</accession>
<keyword evidence="1" id="KW-1133">Transmembrane helix</keyword>
<reference evidence="2 3" key="1">
    <citation type="submission" date="2016-10" db="EMBL/GenBank/DDBJ databases">
        <title>Arsenicibacter rosenii gen. nov., sp. nov., an efficient arsenic-methylating bacterium isolated from an arsenic-contaminated paddy soil.</title>
        <authorList>
            <person name="Huang K."/>
        </authorList>
    </citation>
    <scope>NUCLEOTIDE SEQUENCE [LARGE SCALE GENOMIC DNA]</scope>
    <source>
        <strain evidence="2 3">SM-1</strain>
    </source>
</reference>
<proteinExistence type="predicted"/>
<evidence type="ECO:0000313" key="3">
    <source>
        <dbReference type="Proteomes" id="UP000181790"/>
    </source>
</evidence>
<keyword evidence="1" id="KW-0812">Transmembrane</keyword>
<dbReference type="OrthoDB" id="3182597at2"/>
<dbReference type="Proteomes" id="UP000181790">
    <property type="component" value="Unassembled WGS sequence"/>
</dbReference>
<protein>
    <recommendedName>
        <fullName evidence="4">Zinc ribbon domain-containing protein</fullName>
    </recommendedName>
</protein>
<dbReference type="EMBL" id="MORL01000001">
    <property type="protein sequence ID" value="OIN61039.1"/>
    <property type="molecule type" value="Genomic_DNA"/>
</dbReference>